<dbReference type="PROSITE" id="PS51257">
    <property type="entry name" value="PROKAR_LIPOPROTEIN"/>
    <property type="match status" value="1"/>
</dbReference>
<evidence type="ECO:0000313" key="4">
    <source>
        <dbReference type="Proteomes" id="UP000576082"/>
    </source>
</evidence>
<dbReference type="AlphaFoldDB" id="A0A7X9XA55"/>
<proteinExistence type="predicted"/>
<gene>
    <name evidence="3" type="ORF">HHU12_15305</name>
</gene>
<sequence length="420" mass="44153">MKNSILAFTFLSALAFTSCSDDENNNTPDVLPQASFTVTLENTFQAKDYFAQGATEGLITPGNSQEFSFNAGKGHYLSFATMFVQSNDLFYAPMEGGIALYDDDGNALTGDITSQFYLWDAGTEVNEEPGVGANQAPRQSGPDTGTAENGVVKLISDVNDGYTYPATTDVINVSIKHDGGTMFTVTVSNVSANASVPTPFAPGNWVVHSKGQYPLFQKDKAASAGLEDLAEDGGTEVLSTAFASATGLVSPFAPGAFSVGNANTIFTLGAASTSEFEMLTEDGNPSGFANHFNTPEGASAPAPIFPGEKYTFTFTAMEGDMLSMATMLVQSNDWVLGFDNIKLFNNGSPISGDISSQLILIDGGTETDEYAGAGPYQAPRQPGANMGMMENGTIELEGAPSSNLLSNTEMLKVTITSSQQ</sequence>
<dbReference type="Pfam" id="PF06468">
    <property type="entry name" value="Spond_N"/>
    <property type="match status" value="1"/>
</dbReference>
<reference evidence="3 4" key="1">
    <citation type="submission" date="2020-04" db="EMBL/GenBank/DDBJ databases">
        <title>Flammeovirga sp. SR4, a novel species isolated from seawater.</title>
        <authorList>
            <person name="Wang X."/>
        </authorList>
    </citation>
    <scope>NUCLEOTIDE SEQUENCE [LARGE SCALE GENOMIC DNA]</scope>
    <source>
        <strain evidence="3 4">ATCC 23126</strain>
    </source>
</reference>
<name>A0A7X9XA55_9BACT</name>
<dbReference type="RefSeq" id="WP_169657621.1">
    <property type="nucleotide sequence ID" value="NZ_JABANE010000040.1"/>
</dbReference>
<evidence type="ECO:0000313" key="3">
    <source>
        <dbReference type="EMBL" id="NME69342.1"/>
    </source>
</evidence>
<dbReference type="InterPro" id="IPR038678">
    <property type="entry name" value="Spondin_N_sf"/>
</dbReference>
<dbReference type="InterPro" id="IPR009465">
    <property type="entry name" value="Spondin_N"/>
</dbReference>
<accession>A0A7X9XA55</accession>
<dbReference type="Proteomes" id="UP000576082">
    <property type="component" value="Unassembled WGS sequence"/>
</dbReference>
<comment type="caution">
    <text evidence="3">The sequence shown here is derived from an EMBL/GenBank/DDBJ whole genome shotgun (WGS) entry which is preliminary data.</text>
</comment>
<evidence type="ECO:0000256" key="1">
    <source>
        <dbReference type="SAM" id="MobiDB-lite"/>
    </source>
</evidence>
<feature type="domain" description="Spondin" evidence="2">
    <location>
        <begin position="208"/>
        <end position="367"/>
    </location>
</feature>
<dbReference type="NCBIfam" id="NF038123">
    <property type="entry name" value="NF038123_dom"/>
    <property type="match status" value="2"/>
</dbReference>
<dbReference type="EMBL" id="JABANE010000040">
    <property type="protein sequence ID" value="NME69342.1"/>
    <property type="molecule type" value="Genomic_DNA"/>
</dbReference>
<dbReference type="Gene3D" id="2.60.40.2130">
    <property type="entry name" value="F-spondin domain"/>
    <property type="match status" value="2"/>
</dbReference>
<evidence type="ECO:0000259" key="2">
    <source>
        <dbReference type="Pfam" id="PF06468"/>
    </source>
</evidence>
<keyword evidence="4" id="KW-1185">Reference proteome</keyword>
<feature type="compositionally biased region" description="Polar residues" evidence="1">
    <location>
        <begin position="136"/>
        <end position="147"/>
    </location>
</feature>
<organism evidence="3 4">
    <name type="scientific">Flammeovirga aprica JL-4</name>
    <dbReference type="NCBI Taxonomy" id="694437"/>
    <lineage>
        <taxon>Bacteria</taxon>
        <taxon>Pseudomonadati</taxon>
        <taxon>Bacteroidota</taxon>
        <taxon>Cytophagia</taxon>
        <taxon>Cytophagales</taxon>
        <taxon>Flammeovirgaceae</taxon>
        <taxon>Flammeovirga</taxon>
    </lineage>
</organism>
<feature type="region of interest" description="Disordered" evidence="1">
    <location>
        <begin position="128"/>
        <end position="148"/>
    </location>
</feature>
<protein>
    <recommendedName>
        <fullName evidence="2">Spondin domain-containing protein</fullName>
    </recommendedName>
</protein>